<feature type="coiled-coil region" evidence="1">
    <location>
        <begin position="17"/>
        <end position="44"/>
    </location>
</feature>
<proteinExistence type="predicted"/>
<evidence type="ECO:0000313" key="2">
    <source>
        <dbReference type="EMBL" id="QQO08224.1"/>
    </source>
</evidence>
<evidence type="ECO:0000313" key="3">
    <source>
        <dbReference type="Proteomes" id="UP000595917"/>
    </source>
</evidence>
<dbReference type="RefSeq" id="WP_215625530.1">
    <property type="nucleotide sequence ID" value="NZ_CP067089.2"/>
</dbReference>
<dbReference type="EMBL" id="CP067089">
    <property type="protein sequence ID" value="QQO08224.1"/>
    <property type="molecule type" value="Genomic_DNA"/>
</dbReference>
<keyword evidence="3" id="KW-1185">Reference proteome</keyword>
<reference evidence="2" key="1">
    <citation type="submission" date="2021-01" db="EMBL/GenBank/DDBJ databases">
        <title>Description of Breznakiella homolactica.</title>
        <authorList>
            <person name="Song Y."/>
            <person name="Brune A."/>
        </authorList>
    </citation>
    <scope>NUCLEOTIDE SEQUENCE</scope>
    <source>
        <strain evidence="2">RmG30</strain>
    </source>
</reference>
<organism evidence="2 3">
    <name type="scientific">Breznakiella homolactica</name>
    <dbReference type="NCBI Taxonomy" id="2798577"/>
    <lineage>
        <taxon>Bacteria</taxon>
        <taxon>Pseudomonadati</taxon>
        <taxon>Spirochaetota</taxon>
        <taxon>Spirochaetia</taxon>
        <taxon>Spirochaetales</taxon>
        <taxon>Breznakiellaceae</taxon>
        <taxon>Breznakiella</taxon>
    </lineage>
</organism>
<evidence type="ECO:0000256" key="1">
    <source>
        <dbReference type="SAM" id="Coils"/>
    </source>
</evidence>
<dbReference type="KEGG" id="bhc:JFL75_14965"/>
<dbReference type="Gene3D" id="1.20.5.2950">
    <property type="match status" value="1"/>
</dbReference>
<keyword evidence="1" id="KW-0175">Coiled coil</keyword>
<dbReference type="AlphaFoldDB" id="A0A7T8B857"/>
<accession>A0A7T8B857</accession>
<protein>
    <submittedName>
        <fullName evidence="2">V-type ATP synthase subunit E</fullName>
    </submittedName>
</protein>
<dbReference type="Proteomes" id="UP000595917">
    <property type="component" value="Chromosome"/>
</dbReference>
<name>A0A7T8B857_9SPIR</name>
<gene>
    <name evidence="2" type="ORF">JFL75_14965</name>
</gene>
<sequence length="204" mass="22250">MDIQLQELIDKIKKDGIESASEEAARLKSQAESEAKRIVEAARKEADSIVAQGKSDAERSEKASIAAVEQASRNLVLAFKGEIQTLLDKIINREITASYGDDVLKTALPEVLKGWAAKGGDNLDFILPEGELKKLESFFMDKLSSELKKGVELKSDRNLGAGFRIAEKDGAAYYDFSAESVSELLSAYVNPRLAEILKEAAKGI</sequence>